<accession>A0AA88S5B9</accession>
<name>A0AA88S5B9_9ASTE</name>
<evidence type="ECO:0000256" key="3">
    <source>
        <dbReference type="SAM" id="MobiDB-lite"/>
    </source>
</evidence>
<dbReference type="PANTHER" id="PTHR46116:SF19">
    <property type="entry name" value="UBIQUITIN-CONJUGATING ENZYME FAMILY PROTEIN"/>
    <property type="match status" value="1"/>
</dbReference>
<dbReference type="EMBL" id="JAVXUO010001367">
    <property type="protein sequence ID" value="KAK2983020.1"/>
    <property type="molecule type" value="Genomic_DNA"/>
</dbReference>
<dbReference type="InterPro" id="IPR016135">
    <property type="entry name" value="UBQ-conjugating_enzyme/RWD"/>
</dbReference>
<comment type="caution">
    <text evidence="4">The sequence shown here is derived from an EMBL/GenBank/DDBJ whole genome shotgun (WGS) entry which is preliminary data.</text>
</comment>
<dbReference type="Proteomes" id="UP001187471">
    <property type="component" value="Unassembled WGS sequence"/>
</dbReference>
<organism evidence="4 5">
    <name type="scientific">Escallonia rubra</name>
    <dbReference type="NCBI Taxonomy" id="112253"/>
    <lineage>
        <taxon>Eukaryota</taxon>
        <taxon>Viridiplantae</taxon>
        <taxon>Streptophyta</taxon>
        <taxon>Embryophyta</taxon>
        <taxon>Tracheophyta</taxon>
        <taxon>Spermatophyta</taxon>
        <taxon>Magnoliopsida</taxon>
        <taxon>eudicotyledons</taxon>
        <taxon>Gunneridae</taxon>
        <taxon>Pentapetalae</taxon>
        <taxon>asterids</taxon>
        <taxon>campanulids</taxon>
        <taxon>Escalloniales</taxon>
        <taxon>Escalloniaceae</taxon>
        <taxon>Escallonia</taxon>
    </lineage>
</organism>
<reference evidence="4" key="1">
    <citation type="submission" date="2022-12" db="EMBL/GenBank/DDBJ databases">
        <title>Draft genome assemblies for two species of Escallonia (Escalloniales).</title>
        <authorList>
            <person name="Chanderbali A."/>
            <person name="Dervinis C."/>
            <person name="Anghel I."/>
            <person name="Soltis D."/>
            <person name="Soltis P."/>
            <person name="Zapata F."/>
        </authorList>
    </citation>
    <scope>NUCLEOTIDE SEQUENCE</scope>
    <source>
        <strain evidence="4">UCBG92.1500</strain>
        <tissue evidence="4">Leaf</tissue>
    </source>
</reference>
<dbReference type="Gene3D" id="3.10.110.10">
    <property type="entry name" value="Ubiquitin Conjugating Enzyme"/>
    <property type="match status" value="1"/>
</dbReference>
<evidence type="ECO:0008006" key="6">
    <source>
        <dbReference type="Google" id="ProtNLM"/>
    </source>
</evidence>
<feature type="region of interest" description="Disordered" evidence="3">
    <location>
        <begin position="238"/>
        <end position="283"/>
    </location>
</feature>
<keyword evidence="2" id="KW-0833">Ubl conjugation pathway</keyword>
<evidence type="ECO:0000313" key="4">
    <source>
        <dbReference type="EMBL" id="KAK2983020.1"/>
    </source>
</evidence>
<sequence length="457" mass="51901">MASPSYGHTNTEERESVNRRWWLIPSNPTHVLATRERWACTLVGRFVDFQKNSTWHAQRELQDCWDGGGYIRIERVKILYLFLIEKKVARDLFLAGNPWNLCGALIIFSALVPNTPLHEHRFDVVPIWIQLRRLSFKYFNADDAELIGLAAGQVLAVSWSPESRRQYDPSETSRPGSTEVHNSVAGAAVVEPEQPVLQQLEQTIRSMTREEESDPSEDFGGSSHTAYVSILSVSSDLSSPANIGGQQSDSHGSRASDATSASSWKRLSSHNPEDDASHKRQQATTGHQHCCQNHVETSIEQCRDWALRDELDQLLACEEQYWAQRSGEQWLLYEVPNVETFCSLFFDVEMIFLTTVLIYPLSPPYPTAHTNGHCDTTSRCPLSLIQLLHNNFDHWYRTNAAAARKSGHNCFANPSTGVHKKIVKDWQILRDHLPDMIYVRVYEQHIDLLRAVIIGPP</sequence>
<dbReference type="AlphaFoldDB" id="A0AA88S5B9"/>
<feature type="compositionally biased region" description="Polar residues" evidence="3">
    <location>
        <begin position="240"/>
        <end position="250"/>
    </location>
</feature>
<dbReference type="GO" id="GO:0061631">
    <property type="term" value="F:ubiquitin conjugating enzyme activity"/>
    <property type="evidence" value="ECO:0007669"/>
    <property type="project" value="TreeGrafter"/>
</dbReference>
<keyword evidence="5" id="KW-1185">Reference proteome</keyword>
<feature type="compositionally biased region" description="Polar residues" evidence="3">
    <location>
        <begin position="256"/>
        <end position="270"/>
    </location>
</feature>
<evidence type="ECO:0000256" key="1">
    <source>
        <dbReference type="ARBA" id="ARBA00022679"/>
    </source>
</evidence>
<protein>
    <recommendedName>
        <fullName evidence="6">DUF4283 domain-containing protein</fullName>
    </recommendedName>
</protein>
<keyword evidence="1" id="KW-0808">Transferase</keyword>
<evidence type="ECO:0000313" key="5">
    <source>
        <dbReference type="Proteomes" id="UP001187471"/>
    </source>
</evidence>
<gene>
    <name evidence="4" type="ORF">RJ640_001382</name>
</gene>
<dbReference type="PANTHER" id="PTHR46116">
    <property type="entry name" value="(E3-INDEPENDENT) E2 UBIQUITIN-CONJUGATING ENZYME"/>
    <property type="match status" value="1"/>
</dbReference>
<proteinExistence type="predicted"/>
<evidence type="ECO:0000256" key="2">
    <source>
        <dbReference type="ARBA" id="ARBA00022786"/>
    </source>
</evidence>